<comment type="caution">
    <text evidence="1">The sequence shown here is derived from an EMBL/GenBank/DDBJ whole genome shotgun (WGS) entry which is preliminary data.</text>
</comment>
<name>X1BNY3_9ZZZZ</name>
<feature type="non-terminal residue" evidence="1">
    <location>
        <position position="1"/>
    </location>
</feature>
<sequence length="256" mass="30139">KLVVNFWRTRLHDEEIGVHQQLKYTAKTRWFSKNFDIEGNISIDGEKKCIIAFNKEQWEESPIEKKRLVCRYFTTMEETMDSKAKGGNFKGGIELSITHSLIQSFEIKHPAPVFYAQIPGVKVLVRFVRGWRFWGTRWTFPLLPEQKGDKLQMILCKGVVGPGRNYKLYLGKKLIARVDGHPIQKEYEIEIYDEDYAKDRTFVRYMILFGLTCNFMDGAEKIVKRLFKKMKATGTTDYIAPKSEMDLFRNPRMMRR</sequence>
<dbReference type="AlphaFoldDB" id="X1BNY3"/>
<evidence type="ECO:0000313" key="1">
    <source>
        <dbReference type="EMBL" id="GAG85783.1"/>
    </source>
</evidence>
<gene>
    <name evidence="1" type="ORF">S01H4_32129</name>
</gene>
<reference evidence="1" key="1">
    <citation type="journal article" date="2014" name="Front. Microbiol.">
        <title>High frequency of phylogenetically diverse reductive dehalogenase-homologous genes in deep subseafloor sedimentary metagenomes.</title>
        <authorList>
            <person name="Kawai M."/>
            <person name="Futagami T."/>
            <person name="Toyoda A."/>
            <person name="Takaki Y."/>
            <person name="Nishi S."/>
            <person name="Hori S."/>
            <person name="Arai W."/>
            <person name="Tsubouchi T."/>
            <person name="Morono Y."/>
            <person name="Uchiyama I."/>
            <person name="Ito T."/>
            <person name="Fujiyama A."/>
            <person name="Inagaki F."/>
            <person name="Takami H."/>
        </authorList>
    </citation>
    <scope>NUCLEOTIDE SEQUENCE</scope>
    <source>
        <strain evidence="1">Expedition CK06-06</strain>
    </source>
</reference>
<proteinExistence type="predicted"/>
<protein>
    <submittedName>
        <fullName evidence="1">Uncharacterized protein</fullName>
    </submittedName>
</protein>
<dbReference type="EMBL" id="BART01016754">
    <property type="protein sequence ID" value="GAG85783.1"/>
    <property type="molecule type" value="Genomic_DNA"/>
</dbReference>
<organism evidence="1">
    <name type="scientific">marine sediment metagenome</name>
    <dbReference type="NCBI Taxonomy" id="412755"/>
    <lineage>
        <taxon>unclassified sequences</taxon>
        <taxon>metagenomes</taxon>
        <taxon>ecological metagenomes</taxon>
    </lineage>
</organism>
<accession>X1BNY3</accession>